<evidence type="ECO:0000256" key="1">
    <source>
        <dbReference type="SAM" id="MobiDB-lite"/>
    </source>
</evidence>
<proteinExistence type="predicted"/>
<feature type="region of interest" description="Disordered" evidence="1">
    <location>
        <begin position="73"/>
        <end position="115"/>
    </location>
</feature>
<evidence type="ECO:0000313" key="3">
    <source>
        <dbReference type="EMBL" id="JAW12718.1"/>
    </source>
</evidence>
<keyword evidence="2" id="KW-0732">Signal</keyword>
<name>A0A224XSB9_9HEMI</name>
<reference evidence="3" key="1">
    <citation type="journal article" date="2018" name="PLoS Negl. Trop. Dis.">
        <title>An insight into the salivary gland and fat body transcriptome of Panstrongylus lignarius (Hemiptera: Heteroptera), the main vector of Chagas disease in Peru.</title>
        <authorList>
            <person name="Nevoa J.C."/>
            <person name="Mendes M.T."/>
            <person name="da Silva M.V."/>
            <person name="Soares S.C."/>
            <person name="Oliveira C.J.F."/>
            <person name="Ribeiro J.M.C."/>
        </authorList>
    </citation>
    <scope>NUCLEOTIDE SEQUENCE</scope>
</reference>
<organism evidence="3">
    <name type="scientific">Panstrongylus lignarius</name>
    <dbReference type="NCBI Taxonomy" id="156445"/>
    <lineage>
        <taxon>Eukaryota</taxon>
        <taxon>Metazoa</taxon>
        <taxon>Ecdysozoa</taxon>
        <taxon>Arthropoda</taxon>
        <taxon>Hexapoda</taxon>
        <taxon>Insecta</taxon>
        <taxon>Pterygota</taxon>
        <taxon>Neoptera</taxon>
        <taxon>Paraneoptera</taxon>
        <taxon>Hemiptera</taxon>
        <taxon>Heteroptera</taxon>
        <taxon>Panheteroptera</taxon>
        <taxon>Cimicomorpha</taxon>
        <taxon>Reduviidae</taxon>
        <taxon>Triatominae</taxon>
        <taxon>Panstrongylus</taxon>
    </lineage>
</organism>
<evidence type="ECO:0000256" key="2">
    <source>
        <dbReference type="SAM" id="SignalP"/>
    </source>
</evidence>
<feature type="signal peptide" evidence="2">
    <location>
        <begin position="1"/>
        <end position="19"/>
    </location>
</feature>
<accession>A0A224XSB9</accession>
<feature type="compositionally biased region" description="Basic and acidic residues" evidence="1">
    <location>
        <begin position="97"/>
        <end position="111"/>
    </location>
</feature>
<feature type="compositionally biased region" description="Low complexity" evidence="1">
    <location>
        <begin position="85"/>
        <end position="96"/>
    </location>
</feature>
<feature type="chain" id="PRO_5012985404" evidence="2">
    <location>
        <begin position="20"/>
        <end position="220"/>
    </location>
</feature>
<dbReference type="EMBL" id="GFTR01003708">
    <property type="protein sequence ID" value="JAW12718.1"/>
    <property type="molecule type" value="Transcribed_RNA"/>
</dbReference>
<sequence>MFNIIIFLGVALIAAISLANTDQKPKDNKKCFQKCDKGREYYCSEENKYGCKQPSKSDYIDCIKHCSEEDVSHNNTKEIRKLPKSSLENSSNNTETSFRENKTTYGHRNDETPTGSYQRVYRTLKDTNTTTSDVTKVTLETSNTPVNEYYTKKHNIKLDNFGPEQVSAAVKQDAENFFPDNFRTDFDKDFSDFKPIEEIQVKQTRGKSKAEKRGEETTFF</sequence>
<feature type="region of interest" description="Disordered" evidence="1">
    <location>
        <begin position="201"/>
        <end position="220"/>
    </location>
</feature>
<dbReference type="AlphaFoldDB" id="A0A224XSB9"/>
<protein>
    <submittedName>
        <fullName evidence="3">Putative secreted protein</fullName>
    </submittedName>
</protein>
<feature type="compositionally biased region" description="Basic and acidic residues" evidence="1">
    <location>
        <begin position="208"/>
        <end position="220"/>
    </location>
</feature>